<protein>
    <recommendedName>
        <fullName evidence="6">ABC transporter domain-containing protein</fullName>
    </recommendedName>
</protein>
<evidence type="ECO:0000256" key="5">
    <source>
        <dbReference type="ARBA" id="ARBA00023136"/>
    </source>
</evidence>
<dbReference type="Proteomes" id="UP001143548">
    <property type="component" value="Unassembled WGS sequence"/>
</dbReference>
<evidence type="ECO:0000256" key="1">
    <source>
        <dbReference type="ARBA" id="ARBA00022692"/>
    </source>
</evidence>
<dbReference type="GO" id="GO:0042626">
    <property type="term" value="F:ATPase-coupled transmembrane transporter activity"/>
    <property type="evidence" value="ECO:0007669"/>
    <property type="project" value="TreeGrafter"/>
</dbReference>
<dbReference type="GO" id="GO:0005524">
    <property type="term" value="F:ATP binding"/>
    <property type="evidence" value="ECO:0007669"/>
    <property type="project" value="UniProtKB-KW"/>
</dbReference>
<evidence type="ECO:0000256" key="3">
    <source>
        <dbReference type="ARBA" id="ARBA00022840"/>
    </source>
</evidence>
<dbReference type="GO" id="GO:0016020">
    <property type="term" value="C:membrane"/>
    <property type="evidence" value="ECO:0007669"/>
    <property type="project" value="InterPro"/>
</dbReference>
<dbReference type="AlphaFoldDB" id="A0A9W5Z1G2"/>
<dbReference type="SUPFAM" id="SSF52540">
    <property type="entry name" value="P-loop containing nucleoside triphosphate hydrolases"/>
    <property type="match status" value="1"/>
</dbReference>
<dbReference type="InterPro" id="IPR050173">
    <property type="entry name" value="ABC_transporter_C-like"/>
</dbReference>
<evidence type="ECO:0000256" key="2">
    <source>
        <dbReference type="ARBA" id="ARBA00022741"/>
    </source>
</evidence>
<feature type="non-terminal residue" evidence="7">
    <location>
        <position position="239"/>
    </location>
</feature>
<dbReference type="InterPro" id="IPR027417">
    <property type="entry name" value="P-loop_NTPase"/>
</dbReference>
<dbReference type="PANTHER" id="PTHR24223:SF404">
    <property type="entry name" value="ABC MULTIDRUG TRANSPORTER (EUROFUNG)-RELATED"/>
    <property type="match status" value="1"/>
</dbReference>
<feature type="domain" description="ABC transporter" evidence="6">
    <location>
        <begin position="165"/>
        <end position="214"/>
    </location>
</feature>
<evidence type="ECO:0000313" key="8">
    <source>
        <dbReference type="Proteomes" id="UP001143548"/>
    </source>
</evidence>
<reference evidence="7" key="1">
    <citation type="submission" date="2022-07" db="EMBL/GenBank/DDBJ databases">
        <title>Taxonomy of Aspergillus series Nigri: significant species reduction supported by multi-species coalescent approaches.</title>
        <authorList>
            <person name="Bian C."/>
            <person name="Kusuya Y."/>
            <person name="Sklenar F."/>
            <person name="D'hooge E."/>
            <person name="Yaguchi T."/>
            <person name="Takahashi H."/>
            <person name="Hubka V."/>
        </authorList>
    </citation>
    <scope>NUCLEOTIDE SEQUENCE</scope>
    <source>
        <strain evidence="7">CBS 733.88</strain>
    </source>
</reference>
<dbReference type="InterPro" id="IPR003439">
    <property type="entry name" value="ABC_transporter-like_ATP-bd"/>
</dbReference>
<dbReference type="InterPro" id="IPR036640">
    <property type="entry name" value="ABC1_TM_sf"/>
</dbReference>
<keyword evidence="2" id="KW-0547">Nucleotide-binding</keyword>
<sequence length="239" mass="26443">MLGLSRILFRTISELRKIELKTSERFRKLLIWEIVISNVPADFAPFATFAIYTIIAVVKDDKTLLSSQAFTSLSLISLVTNPLLNFIQAIPSVRQAMACYLRIEEYFEKETGMLTTRTVSPTPSVTSDNIAVELQSLQPKSEIEIVPISFERANIAWSQSGECKLHDITLCVKPGVTMLIGPVGSGKSTLLSSILGETVVKSGDMRVADRQVAYCSQVPWIANETVRQNIILGSPFDSK</sequence>
<gene>
    <name evidence="7" type="ORF">AbraCBS73388_009817</name>
</gene>
<accession>A0A9W5Z1G2</accession>
<evidence type="ECO:0000256" key="4">
    <source>
        <dbReference type="ARBA" id="ARBA00022989"/>
    </source>
</evidence>
<evidence type="ECO:0000259" key="6">
    <source>
        <dbReference type="Pfam" id="PF00005"/>
    </source>
</evidence>
<keyword evidence="4" id="KW-1133">Transmembrane helix</keyword>
<proteinExistence type="predicted"/>
<keyword evidence="5" id="KW-0472">Membrane</keyword>
<dbReference type="Pfam" id="PF00005">
    <property type="entry name" value="ABC_tran"/>
    <property type="match status" value="1"/>
</dbReference>
<name>A0A9W5Z1G2_9EURO</name>
<dbReference type="GO" id="GO:0016887">
    <property type="term" value="F:ATP hydrolysis activity"/>
    <property type="evidence" value="ECO:0007669"/>
    <property type="project" value="InterPro"/>
</dbReference>
<evidence type="ECO:0000313" key="7">
    <source>
        <dbReference type="EMBL" id="GKZ28060.1"/>
    </source>
</evidence>
<dbReference type="Gene3D" id="1.20.1560.10">
    <property type="entry name" value="ABC transporter type 1, transmembrane domain"/>
    <property type="match status" value="1"/>
</dbReference>
<dbReference type="EMBL" id="BROQ01000670">
    <property type="protein sequence ID" value="GKZ28060.1"/>
    <property type="molecule type" value="Genomic_DNA"/>
</dbReference>
<keyword evidence="1" id="KW-0812">Transmembrane</keyword>
<dbReference type="Gene3D" id="3.40.50.300">
    <property type="entry name" value="P-loop containing nucleotide triphosphate hydrolases"/>
    <property type="match status" value="1"/>
</dbReference>
<dbReference type="PANTHER" id="PTHR24223">
    <property type="entry name" value="ATP-BINDING CASSETTE SUB-FAMILY C"/>
    <property type="match status" value="1"/>
</dbReference>
<organism evidence="7 8">
    <name type="scientific">Aspergillus brasiliensis</name>
    <dbReference type="NCBI Taxonomy" id="319629"/>
    <lineage>
        <taxon>Eukaryota</taxon>
        <taxon>Fungi</taxon>
        <taxon>Dikarya</taxon>
        <taxon>Ascomycota</taxon>
        <taxon>Pezizomycotina</taxon>
        <taxon>Eurotiomycetes</taxon>
        <taxon>Eurotiomycetidae</taxon>
        <taxon>Eurotiales</taxon>
        <taxon>Aspergillaceae</taxon>
        <taxon>Aspergillus</taxon>
        <taxon>Aspergillus subgen. Circumdati</taxon>
    </lineage>
</organism>
<comment type="caution">
    <text evidence="7">The sequence shown here is derived from an EMBL/GenBank/DDBJ whole genome shotgun (WGS) entry which is preliminary data.</text>
</comment>
<keyword evidence="3" id="KW-0067">ATP-binding</keyword>